<dbReference type="Proteomes" id="UP001170624">
    <property type="component" value="Unassembled WGS sequence"/>
</dbReference>
<dbReference type="AlphaFoldDB" id="A0AAW7YFF5"/>
<evidence type="ECO:0000256" key="1">
    <source>
        <dbReference type="SAM" id="Phobius"/>
    </source>
</evidence>
<gene>
    <name evidence="2" type="ORF">Q4568_22760</name>
</gene>
<evidence type="ECO:0000313" key="2">
    <source>
        <dbReference type="EMBL" id="MDO6545365.1"/>
    </source>
</evidence>
<evidence type="ECO:0000313" key="3">
    <source>
        <dbReference type="Proteomes" id="UP001170624"/>
    </source>
</evidence>
<evidence type="ECO:0008006" key="4">
    <source>
        <dbReference type="Google" id="ProtNLM"/>
    </source>
</evidence>
<keyword evidence="1" id="KW-1133">Transmembrane helix</keyword>
<name>A0AAW7YFF5_9GAMM</name>
<sequence length="169" mass="19456">MEASIGVFNAALGPFIGFLGAVILFFLKEKWTSFCKKKSTISNLKLEIHYNINLYSDFIKQLSSAINAVSSGSKHVYVRLDYDFIATFFAKEYYNSGLLLTAFHVEDLKRWNVMLSSLSAGYEQKVLDSLEEWRTDKGISQDELFHILDHELKQVRYAKEMSEYVLSKL</sequence>
<comment type="caution">
    <text evidence="2">The sequence shown here is derived from an EMBL/GenBank/DDBJ whole genome shotgun (WGS) entry which is preliminary data.</text>
</comment>
<reference evidence="2" key="1">
    <citation type="submission" date="2023-07" db="EMBL/GenBank/DDBJ databases">
        <title>Genome content predicts the carbon catabolic preferences of heterotrophic bacteria.</title>
        <authorList>
            <person name="Gralka M."/>
        </authorList>
    </citation>
    <scope>NUCLEOTIDE SEQUENCE</scope>
    <source>
        <strain evidence="2">G2M05</strain>
    </source>
</reference>
<dbReference type="EMBL" id="JAUOPU010000049">
    <property type="protein sequence ID" value="MDO6545365.1"/>
    <property type="molecule type" value="Genomic_DNA"/>
</dbReference>
<keyword evidence="1" id="KW-0812">Transmembrane</keyword>
<organism evidence="2 3">
    <name type="scientific">Photobacterium sanguinicancri</name>
    <dbReference type="NCBI Taxonomy" id="875932"/>
    <lineage>
        <taxon>Bacteria</taxon>
        <taxon>Pseudomonadati</taxon>
        <taxon>Pseudomonadota</taxon>
        <taxon>Gammaproteobacteria</taxon>
        <taxon>Vibrionales</taxon>
        <taxon>Vibrionaceae</taxon>
        <taxon>Photobacterium</taxon>
    </lineage>
</organism>
<accession>A0AAW7YFF5</accession>
<proteinExistence type="predicted"/>
<dbReference type="RefSeq" id="WP_303501969.1">
    <property type="nucleotide sequence ID" value="NZ_JAUOPU010000049.1"/>
</dbReference>
<feature type="transmembrane region" description="Helical" evidence="1">
    <location>
        <begin position="6"/>
        <end position="27"/>
    </location>
</feature>
<protein>
    <recommendedName>
        <fullName evidence="4">DUF4760 domain-containing protein</fullName>
    </recommendedName>
</protein>
<keyword evidence="1" id="KW-0472">Membrane</keyword>